<protein>
    <submittedName>
        <fullName evidence="2">Uncharacterized protein</fullName>
    </submittedName>
</protein>
<dbReference type="Proteomes" id="UP000004088">
    <property type="component" value="Unassembled WGS sequence"/>
</dbReference>
<dbReference type="HOGENOM" id="CLU_2523123_0_0_4"/>
<gene>
    <name evidence="2" type="ORF">HMPREF9098_1891</name>
</gene>
<dbReference type="STRING" id="888741.HMPREF9098_1891"/>
<evidence type="ECO:0000313" key="3">
    <source>
        <dbReference type="Proteomes" id="UP000004088"/>
    </source>
</evidence>
<feature type="transmembrane region" description="Helical" evidence="1">
    <location>
        <begin position="7"/>
        <end position="25"/>
    </location>
</feature>
<dbReference type="AlphaFoldDB" id="F0F1A6"/>
<keyword evidence="1" id="KW-0812">Transmembrane</keyword>
<keyword evidence="1" id="KW-0472">Membrane</keyword>
<name>F0F1A6_9NEIS</name>
<dbReference type="RefSeq" id="WP_003783872.1">
    <property type="nucleotide sequence ID" value="NZ_GL870929.1"/>
</dbReference>
<keyword evidence="3" id="KW-1185">Reference proteome</keyword>
<keyword evidence="1" id="KW-1133">Transmembrane helix</keyword>
<feature type="transmembrane region" description="Helical" evidence="1">
    <location>
        <begin position="60"/>
        <end position="82"/>
    </location>
</feature>
<reference evidence="2 3" key="1">
    <citation type="submission" date="2011-01" db="EMBL/GenBank/DDBJ databases">
        <authorList>
            <person name="Muzny D."/>
            <person name="Qin X."/>
            <person name="Deng J."/>
            <person name="Jiang H."/>
            <person name="Liu Y."/>
            <person name="Qu J."/>
            <person name="Song X.-Z."/>
            <person name="Zhang L."/>
            <person name="Thornton R."/>
            <person name="Coyle M."/>
            <person name="Francisco L."/>
            <person name="Jackson L."/>
            <person name="Javaid M."/>
            <person name="Korchina V."/>
            <person name="Kovar C."/>
            <person name="Mata R."/>
            <person name="Mathew T."/>
            <person name="Ngo R."/>
            <person name="Nguyen L."/>
            <person name="Nguyen N."/>
            <person name="Okwuonu G."/>
            <person name="Ongeri F."/>
            <person name="Pham C."/>
            <person name="Simmons D."/>
            <person name="Wilczek-Boney K."/>
            <person name="Hale W."/>
            <person name="Jakkamsetti A."/>
            <person name="Pham P."/>
            <person name="Ruth R."/>
            <person name="San Lucas F."/>
            <person name="Warren J."/>
            <person name="Zhang J."/>
            <person name="Zhao Z."/>
            <person name="Zhou C."/>
            <person name="Zhu D."/>
            <person name="Lee S."/>
            <person name="Bess C."/>
            <person name="Blankenburg K."/>
            <person name="Forbes L."/>
            <person name="Fu Q."/>
            <person name="Gubbala S."/>
            <person name="Hirani K."/>
            <person name="Jayaseelan J.C."/>
            <person name="Lara F."/>
            <person name="Munidasa M."/>
            <person name="Palculict T."/>
            <person name="Patil S."/>
            <person name="Pu L.-L."/>
            <person name="Saada N."/>
            <person name="Tang L."/>
            <person name="Weissenberger G."/>
            <person name="Zhu Y."/>
            <person name="Hemphill L."/>
            <person name="Shang Y."/>
            <person name="Youmans B."/>
            <person name="Ayvaz T."/>
            <person name="Ross M."/>
            <person name="Santibanez J."/>
            <person name="Aqrawi P."/>
            <person name="Gross S."/>
            <person name="Joshi V."/>
            <person name="Fowler G."/>
            <person name="Nazareth L."/>
            <person name="Reid J."/>
            <person name="Worley K."/>
            <person name="Petrosino J."/>
            <person name="Highlander S."/>
            <person name="Gibbs R."/>
        </authorList>
    </citation>
    <scope>NUCLEOTIDE SEQUENCE [LARGE SCALE GENOMIC DNA]</scope>
    <source>
        <strain evidence="2 3">ATCC 33394</strain>
    </source>
</reference>
<feature type="transmembrane region" description="Helical" evidence="1">
    <location>
        <begin position="31"/>
        <end position="48"/>
    </location>
</feature>
<evidence type="ECO:0000256" key="1">
    <source>
        <dbReference type="SAM" id="Phobius"/>
    </source>
</evidence>
<sequence>MKFFIALSANILITAIIVFLCYAAAAAPTPVYLDAGLAVCFLSACYLSRKIFAKPLWQTLGFGILSALAFAFCALFLTLNFLGS</sequence>
<comment type="caution">
    <text evidence="2">The sequence shown here is derived from an EMBL/GenBank/DDBJ whole genome shotgun (WGS) entry which is preliminary data.</text>
</comment>
<organism evidence="2 3">
    <name type="scientific">Kingella denitrificans ATCC 33394</name>
    <dbReference type="NCBI Taxonomy" id="888741"/>
    <lineage>
        <taxon>Bacteria</taxon>
        <taxon>Pseudomonadati</taxon>
        <taxon>Pseudomonadota</taxon>
        <taxon>Betaproteobacteria</taxon>
        <taxon>Neisseriales</taxon>
        <taxon>Neisseriaceae</taxon>
        <taxon>Kingella</taxon>
    </lineage>
</organism>
<accession>F0F1A6</accession>
<evidence type="ECO:0000313" key="2">
    <source>
        <dbReference type="EMBL" id="EGC16694.1"/>
    </source>
</evidence>
<proteinExistence type="predicted"/>
<dbReference type="EMBL" id="AEWV01000039">
    <property type="protein sequence ID" value="EGC16694.1"/>
    <property type="molecule type" value="Genomic_DNA"/>
</dbReference>